<dbReference type="InterPro" id="IPR001279">
    <property type="entry name" value="Metallo-B-lactamas"/>
</dbReference>
<evidence type="ECO:0000313" key="3">
    <source>
        <dbReference type="Proteomes" id="UP000269301"/>
    </source>
</evidence>
<comment type="caution">
    <text evidence="2">The sequence shown here is derived from an EMBL/GenBank/DDBJ whole genome shotgun (WGS) entry which is preliminary data.</text>
</comment>
<dbReference type="SMART" id="SM00849">
    <property type="entry name" value="Lactamase_B"/>
    <property type="match status" value="1"/>
</dbReference>
<reference evidence="2 3" key="1">
    <citation type="journal article" date="2016" name="Int. J. Syst. Evol. Microbiol.">
        <title>Oceanobacillus halophilus sp. nov., a novel moderately halophilic bacterium from a hypersaline lake.</title>
        <authorList>
            <person name="Amoozegar M.A."/>
            <person name="Bagheri M."/>
            <person name="Makhdoumi A."/>
            <person name="Nikou M.M."/>
            <person name="Fazeli S.A.S."/>
            <person name="Schumann P."/>
            <person name="Sproer C."/>
            <person name="Sanchez-Porro C."/>
            <person name="Ventosa A."/>
        </authorList>
    </citation>
    <scope>NUCLEOTIDE SEQUENCE [LARGE SCALE GENOMIC DNA]</scope>
    <source>
        <strain evidence="2 3">DSM 23996</strain>
    </source>
</reference>
<evidence type="ECO:0000259" key="1">
    <source>
        <dbReference type="SMART" id="SM00849"/>
    </source>
</evidence>
<dbReference type="InterPro" id="IPR036866">
    <property type="entry name" value="RibonucZ/Hydroxyglut_hydro"/>
</dbReference>
<dbReference type="PANTHER" id="PTHR23131:SF4">
    <property type="entry name" value="METALLO-BETA-LACTAMASE SUPERFAMILY POTEIN"/>
    <property type="match status" value="1"/>
</dbReference>
<dbReference type="Gene3D" id="3.60.15.10">
    <property type="entry name" value="Ribonuclease Z/Hydroxyacylglutathione hydrolase-like"/>
    <property type="match status" value="1"/>
</dbReference>
<proteinExistence type="predicted"/>
<gene>
    <name evidence="2" type="ORF">D8M06_15330</name>
</gene>
<dbReference type="Proteomes" id="UP000269301">
    <property type="component" value="Unassembled WGS sequence"/>
</dbReference>
<dbReference type="OrthoDB" id="9761531at2"/>
<dbReference type="GO" id="GO:0016787">
    <property type="term" value="F:hydrolase activity"/>
    <property type="evidence" value="ECO:0007669"/>
    <property type="project" value="UniProtKB-KW"/>
</dbReference>
<dbReference type="PANTHER" id="PTHR23131">
    <property type="entry name" value="ENDORIBONUCLEASE LACTB2"/>
    <property type="match status" value="1"/>
</dbReference>
<keyword evidence="3" id="KW-1185">Reference proteome</keyword>
<accession>A0A494ZXM4</accession>
<keyword evidence="2" id="KW-0378">Hydrolase</keyword>
<dbReference type="SUPFAM" id="SSF56281">
    <property type="entry name" value="Metallo-hydrolase/oxidoreductase"/>
    <property type="match status" value="1"/>
</dbReference>
<evidence type="ECO:0000313" key="2">
    <source>
        <dbReference type="EMBL" id="RKQ30788.1"/>
    </source>
</evidence>
<dbReference type="RefSeq" id="WP_121205473.1">
    <property type="nucleotide sequence ID" value="NZ_RBZP01000016.1"/>
</dbReference>
<dbReference type="Pfam" id="PF00753">
    <property type="entry name" value="Lactamase_B"/>
    <property type="match status" value="1"/>
</dbReference>
<organism evidence="2 3">
    <name type="scientific">Oceanobacillus halophilus</name>
    <dbReference type="NCBI Taxonomy" id="930130"/>
    <lineage>
        <taxon>Bacteria</taxon>
        <taxon>Bacillati</taxon>
        <taxon>Bacillota</taxon>
        <taxon>Bacilli</taxon>
        <taxon>Bacillales</taxon>
        <taxon>Bacillaceae</taxon>
        <taxon>Oceanobacillus</taxon>
    </lineage>
</organism>
<dbReference type="AlphaFoldDB" id="A0A494ZXM4"/>
<feature type="domain" description="Metallo-beta-lactamase" evidence="1">
    <location>
        <begin position="21"/>
        <end position="233"/>
    </location>
</feature>
<name>A0A494ZXM4_9BACI</name>
<dbReference type="InterPro" id="IPR050662">
    <property type="entry name" value="Sec-metab_biosynth-thioest"/>
</dbReference>
<protein>
    <submittedName>
        <fullName evidence="2">MBL fold metallo-hydrolase</fullName>
    </submittedName>
</protein>
<sequence>MEEKGKYRIYPIMVDDRNLKTVNFYLVKTDLKLVLVDAGWNNEESFALLHKTLGKNGFSISDLDEIILTHNHIDHVGLVNRITEKYSIPVFAHKEAIPRLKRDPDFFQMRLEFYVSLYKEMGCGAEGDKRVAYLKKAMEKNSSQALETDILPIGKEHLGFEVIEVPGHAPDQIALFDKPRGELIGGDLLLEHISSNALVEPDYEGRRLPSLIQHKNSLENVQNLDVYRIYPGHGVVIENPHELLTKRITGIDKKAEKLKKLINQGYRTGNEIAKNFYKKSYETQFSLVMSEIIGHLDYMEANQEITKEKEDGVWHYYIVE</sequence>
<dbReference type="EMBL" id="RBZP01000016">
    <property type="protein sequence ID" value="RKQ30788.1"/>
    <property type="molecule type" value="Genomic_DNA"/>
</dbReference>